<dbReference type="SMART" id="SM00462">
    <property type="entry name" value="PTB"/>
    <property type="match status" value="1"/>
</dbReference>
<dbReference type="Gene3D" id="1.20.1270.60">
    <property type="entry name" value="Arfaptin homology (AH) domain/BAR domain"/>
    <property type="match status" value="1"/>
</dbReference>
<evidence type="ECO:0000256" key="6">
    <source>
        <dbReference type="ARBA" id="ARBA00022553"/>
    </source>
</evidence>
<keyword evidence="5" id="KW-0963">Cytoplasm</keyword>
<feature type="region of interest" description="Disordered" evidence="16">
    <location>
        <begin position="441"/>
        <end position="472"/>
    </location>
</feature>
<dbReference type="InterPro" id="IPR001849">
    <property type="entry name" value="PH_domain"/>
</dbReference>
<evidence type="ECO:0000256" key="12">
    <source>
        <dbReference type="ARBA" id="ARBA00023306"/>
    </source>
</evidence>
<dbReference type="GO" id="GO:0051050">
    <property type="term" value="P:positive regulation of transport"/>
    <property type="evidence" value="ECO:0007669"/>
    <property type="project" value="UniProtKB-ARBA"/>
</dbReference>
<feature type="region of interest" description="Disordered" evidence="16">
    <location>
        <begin position="626"/>
        <end position="688"/>
    </location>
</feature>
<keyword evidence="9" id="KW-0472">Membrane</keyword>
<keyword evidence="8" id="KW-0175">Coiled coil</keyword>
<organism evidence="19 20">
    <name type="scientific">Phyllostomus discolor</name>
    <name type="common">pale spear-nosed bat</name>
    <dbReference type="NCBI Taxonomy" id="89673"/>
    <lineage>
        <taxon>Eukaryota</taxon>
        <taxon>Metazoa</taxon>
        <taxon>Chordata</taxon>
        <taxon>Craniata</taxon>
        <taxon>Vertebrata</taxon>
        <taxon>Euteleostomi</taxon>
        <taxon>Mammalia</taxon>
        <taxon>Eutheria</taxon>
        <taxon>Laurasiatheria</taxon>
        <taxon>Chiroptera</taxon>
        <taxon>Yangochiroptera</taxon>
        <taxon>Phyllostomidae</taxon>
        <taxon>Phyllostominae</taxon>
        <taxon>Phyllostomus</taxon>
    </lineage>
</organism>
<feature type="compositionally biased region" description="Basic and acidic residues" evidence="16">
    <location>
        <begin position="679"/>
        <end position="688"/>
    </location>
</feature>
<dbReference type="PANTHER" id="PTHR46415:SF3">
    <property type="entry name" value="DCC-INTERACTING PROTEIN 13-ALPHA"/>
    <property type="match status" value="1"/>
</dbReference>
<feature type="domain" description="PH" evidence="18">
    <location>
        <begin position="257"/>
        <end position="355"/>
    </location>
</feature>
<dbReference type="Proteomes" id="UP000664940">
    <property type="component" value="Unassembled WGS sequence"/>
</dbReference>
<comment type="subcellular location">
    <subcellularLocation>
        <location evidence="4">Cell projection</location>
        <location evidence="4">Ruffle</location>
    </subcellularLocation>
    <subcellularLocation>
        <location evidence="3">Cytoplasmic vesicle</location>
        <location evidence="3">Phagosome</location>
    </subcellularLocation>
    <subcellularLocation>
        <location evidence="2">Early endosome membrane</location>
        <topology evidence="2">Peripheral membrane protein</topology>
    </subcellularLocation>
    <subcellularLocation>
        <location evidence="1">Nucleus</location>
    </subcellularLocation>
</comment>
<evidence type="ECO:0000256" key="1">
    <source>
        <dbReference type="ARBA" id="ARBA00004123"/>
    </source>
</evidence>
<evidence type="ECO:0000256" key="10">
    <source>
        <dbReference type="ARBA" id="ARBA00023242"/>
    </source>
</evidence>
<evidence type="ECO:0000256" key="15">
    <source>
        <dbReference type="ARBA" id="ARBA00076400"/>
    </source>
</evidence>
<dbReference type="AlphaFoldDB" id="A0A833ZRH6"/>
<comment type="caution">
    <text evidence="19">The sequence shown here is derived from an EMBL/GenBank/DDBJ whole genome shotgun (WGS) entry which is preliminary data.</text>
</comment>
<dbReference type="GO" id="GO:0009891">
    <property type="term" value="P:positive regulation of biosynthetic process"/>
    <property type="evidence" value="ECO:0007669"/>
    <property type="project" value="UniProtKB-ARBA"/>
</dbReference>
<dbReference type="GO" id="GO:0031901">
    <property type="term" value="C:early endosome membrane"/>
    <property type="evidence" value="ECO:0007669"/>
    <property type="project" value="UniProtKB-SubCell"/>
</dbReference>
<keyword evidence="10" id="KW-0539">Nucleus</keyword>
<sequence length="688" mass="77322">MPGIDKLPIEETLEDSPQTRSLLGVFEEDATAISNYMNQLYQAMHRIYDAQRFPLGGDDEVMSSTLQQFSKVIDELSSCHAVLSTQLADAMMFPITQFKERDLKEILTLKEVFQIASNDHDAAINRYSRLSKKRENDKVKYEVTEDVYTSRKKQHQTMMHYFCALNTLQYKKKIALLEPLLGYMQAQISFFKMGSENLNEQLEEFLTNIGTSVQNVRREMDSDIETMQQTIEDLEVASDPLYVPDPDPTKFPVHRNLTRKAGYLNARNKTGLVSSTWDRQFYFTQGGNLMSQARGDVAGGLAMDIDNCSVMAVDCEDRRYCFQITSFDGKKSSILQAESKKDHEEWICTINNISKQIYLSENPEEIAARVNQSALEAVTPSPSFQQRHESLRPAGQSRPSTARTSSSGSLGSESTNLAALSLDSLVAPDTPIQFDIISPVCEDQSGQAKTPGQGGRRTNPFGESGGGSKSETEDSILHQLFIVRFLGSMEVKSDDNPDIVYETMRQILAARAIHNIFRMTESHLLVTCDCLKLIDPQTQVTRLMFPLPSVVLYATHQENKRLFGFVLRTSGGKSESNLSSICYIFESNNEGEKICDSVGLAKQIALHAELDRRASEKQKEIERVREKQQKELSKQKQIEKDLEEQSRLIAASSRPNQASSEGQFVVLSSSQSEESDLGEEGKKRESEA</sequence>
<name>A0A833ZRH6_9CHIR</name>
<proteinExistence type="predicted"/>
<dbReference type="InterPro" id="IPR047236">
    <property type="entry name" value="PH_DP13A/B"/>
</dbReference>
<evidence type="ECO:0000259" key="17">
    <source>
        <dbReference type="PROSITE" id="PS01179"/>
    </source>
</evidence>
<protein>
    <recommendedName>
        <fullName evidence="14">DCC-interacting protein 13-alpha</fullName>
    </recommendedName>
    <alternativeName>
        <fullName evidence="15">Adapter protein containing PH domain, PTB domain and leucine zipper motif 1</fullName>
    </alternativeName>
</protein>
<dbReference type="GO" id="GO:0008286">
    <property type="term" value="P:insulin receptor signaling pathway"/>
    <property type="evidence" value="ECO:0007669"/>
    <property type="project" value="TreeGrafter"/>
</dbReference>
<dbReference type="InterPro" id="IPR004148">
    <property type="entry name" value="BAR_dom"/>
</dbReference>
<feature type="domain" description="PID" evidence="17">
    <location>
        <begin position="481"/>
        <end position="617"/>
    </location>
</feature>
<dbReference type="InterPro" id="IPR047237">
    <property type="entry name" value="PTB_APPL"/>
</dbReference>
<evidence type="ECO:0000256" key="13">
    <source>
        <dbReference type="ARBA" id="ARBA00023329"/>
    </source>
</evidence>
<feature type="compositionally biased region" description="Polar residues" evidence="16">
    <location>
        <begin position="653"/>
        <end position="672"/>
    </location>
</feature>
<dbReference type="PANTHER" id="PTHR46415">
    <property type="entry name" value="ADAPTOR PROTEIN, PHOSPHOTYROSINE INTERACTION, PH DOMAIN AND LEUCINE ZIPPER-CONTAINING 2"/>
    <property type="match status" value="1"/>
</dbReference>
<dbReference type="GO" id="GO:0045335">
    <property type="term" value="C:phagocytic vesicle"/>
    <property type="evidence" value="ECO:0007669"/>
    <property type="project" value="UniProtKB-SubCell"/>
</dbReference>
<evidence type="ECO:0000256" key="8">
    <source>
        <dbReference type="ARBA" id="ARBA00023054"/>
    </source>
</evidence>
<dbReference type="CDD" id="cd13247">
    <property type="entry name" value="BAR-PH_APPL"/>
    <property type="match status" value="1"/>
</dbReference>
<dbReference type="InterPro" id="IPR006020">
    <property type="entry name" value="PTB/PI_dom"/>
</dbReference>
<dbReference type="Pfam" id="PF00169">
    <property type="entry name" value="PH"/>
    <property type="match status" value="1"/>
</dbReference>
<dbReference type="Pfam" id="PF16746">
    <property type="entry name" value="BAR_3"/>
    <property type="match status" value="2"/>
</dbReference>
<dbReference type="GO" id="GO:0043422">
    <property type="term" value="F:protein kinase B binding"/>
    <property type="evidence" value="ECO:0007669"/>
    <property type="project" value="TreeGrafter"/>
</dbReference>
<dbReference type="CDD" id="cd13158">
    <property type="entry name" value="PTB_APPL"/>
    <property type="match status" value="1"/>
</dbReference>
<evidence type="ECO:0000256" key="2">
    <source>
        <dbReference type="ARBA" id="ARBA00004220"/>
    </source>
</evidence>
<dbReference type="Gene3D" id="2.30.29.30">
    <property type="entry name" value="Pleckstrin-homology domain (PH domain)/Phosphotyrosine-binding domain (PTB)"/>
    <property type="match status" value="2"/>
</dbReference>
<dbReference type="GO" id="GO:0005634">
    <property type="term" value="C:nucleus"/>
    <property type="evidence" value="ECO:0007669"/>
    <property type="project" value="UniProtKB-SubCell"/>
</dbReference>
<dbReference type="FunFam" id="2.30.29.30:FF:000067">
    <property type="entry name" value="Putative DCC-interacting protein 13-beta isoform 2"/>
    <property type="match status" value="1"/>
</dbReference>
<keyword evidence="13" id="KW-0968">Cytoplasmic vesicle</keyword>
<dbReference type="PROSITE" id="PS50003">
    <property type="entry name" value="PH_DOMAIN"/>
    <property type="match status" value="1"/>
</dbReference>
<evidence type="ECO:0000256" key="9">
    <source>
        <dbReference type="ARBA" id="ARBA00023136"/>
    </source>
</evidence>
<dbReference type="GO" id="GO:0001726">
    <property type="term" value="C:ruffle"/>
    <property type="evidence" value="ECO:0007669"/>
    <property type="project" value="UniProtKB-SubCell"/>
</dbReference>
<feature type="region of interest" description="Disordered" evidence="16">
    <location>
        <begin position="377"/>
        <end position="413"/>
    </location>
</feature>
<dbReference type="GO" id="GO:0071363">
    <property type="term" value="P:cellular response to growth factor stimulus"/>
    <property type="evidence" value="ECO:0007669"/>
    <property type="project" value="UniProtKB-ARBA"/>
</dbReference>
<evidence type="ECO:0000259" key="18">
    <source>
        <dbReference type="PROSITE" id="PS50003"/>
    </source>
</evidence>
<evidence type="ECO:0000313" key="20">
    <source>
        <dbReference type="Proteomes" id="UP000664940"/>
    </source>
</evidence>
<reference evidence="19 20" key="1">
    <citation type="journal article" date="2020" name="Nature">
        <title>Six reference-quality genomes reveal evolution of bat adaptations.</title>
        <authorList>
            <person name="Jebb D."/>
            <person name="Huang Z."/>
            <person name="Pippel M."/>
            <person name="Hughes G.M."/>
            <person name="Lavrichenko K."/>
            <person name="Devanna P."/>
            <person name="Winkler S."/>
            <person name="Jermiin L.S."/>
            <person name="Skirmuntt E.C."/>
            <person name="Katzourakis A."/>
            <person name="Burkitt-Gray L."/>
            <person name="Ray D.A."/>
            <person name="Sullivan K.A.M."/>
            <person name="Roscito J.G."/>
            <person name="Kirilenko B.M."/>
            <person name="Davalos L.M."/>
            <person name="Corthals A.P."/>
            <person name="Power M.L."/>
            <person name="Jones G."/>
            <person name="Ransome R.D."/>
            <person name="Dechmann D.K.N."/>
            <person name="Locatelli A.G."/>
            <person name="Puechmaille S.J."/>
            <person name="Fedrigo O."/>
            <person name="Jarvis E.D."/>
            <person name="Hiller M."/>
            <person name="Vernes S.C."/>
            <person name="Myers E.W."/>
            <person name="Teeling E.C."/>
        </authorList>
    </citation>
    <scope>NUCLEOTIDE SEQUENCE [LARGE SCALE GENOMIC DNA]</scope>
    <source>
        <strain evidence="19">Bat1K_MPI-CBG_1</strain>
    </source>
</reference>
<dbReference type="FunFam" id="1.20.1270.60:FF:000034">
    <property type="entry name" value="DCC-interacting protein 13-alpha isoform X2"/>
    <property type="match status" value="1"/>
</dbReference>
<dbReference type="InterPro" id="IPR047181">
    <property type="entry name" value="DP13A/B"/>
</dbReference>
<evidence type="ECO:0000256" key="3">
    <source>
        <dbReference type="ARBA" id="ARBA00004262"/>
    </source>
</evidence>
<dbReference type="InterPro" id="IPR027267">
    <property type="entry name" value="AH/BAR_dom_sf"/>
</dbReference>
<evidence type="ECO:0000256" key="14">
    <source>
        <dbReference type="ARBA" id="ARBA00070936"/>
    </source>
</evidence>
<dbReference type="PROSITE" id="PS01179">
    <property type="entry name" value="PID"/>
    <property type="match status" value="1"/>
</dbReference>
<feature type="compositionally biased region" description="Basic and acidic residues" evidence="16">
    <location>
        <begin position="626"/>
        <end position="646"/>
    </location>
</feature>
<keyword evidence="11" id="KW-0966">Cell projection</keyword>
<accession>A0A833ZRH6</accession>
<keyword evidence="7" id="KW-0967">Endosome</keyword>
<dbReference type="SUPFAM" id="SSF50729">
    <property type="entry name" value="PH domain-like"/>
    <property type="match status" value="2"/>
</dbReference>
<evidence type="ECO:0000313" key="19">
    <source>
        <dbReference type="EMBL" id="KAF6098514.1"/>
    </source>
</evidence>
<dbReference type="Pfam" id="PF00640">
    <property type="entry name" value="PID"/>
    <property type="match status" value="1"/>
</dbReference>
<evidence type="ECO:0000256" key="7">
    <source>
        <dbReference type="ARBA" id="ARBA00022753"/>
    </source>
</evidence>
<dbReference type="EMBL" id="JABVXQ010000007">
    <property type="protein sequence ID" value="KAF6098514.1"/>
    <property type="molecule type" value="Genomic_DNA"/>
</dbReference>
<dbReference type="InterPro" id="IPR011993">
    <property type="entry name" value="PH-like_dom_sf"/>
</dbReference>
<dbReference type="SMART" id="SM00233">
    <property type="entry name" value="PH"/>
    <property type="match status" value="1"/>
</dbReference>
<keyword evidence="12" id="KW-0131">Cell cycle</keyword>
<evidence type="ECO:0000256" key="16">
    <source>
        <dbReference type="SAM" id="MobiDB-lite"/>
    </source>
</evidence>
<evidence type="ECO:0000256" key="5">
    <source>
        <dbReference type="ARBA" id="ARBA00022490"/>
    </source>
</evidence>
<gene>
    <name evidence="19" type="ORF">HJG60_000847</name>
</gene>
<keyword evidence="6" id="KW-0597">Phosphoprotein</keyword>
<dbReference type="FunFam" id="2.30.29.30:FF:000178">
    <property type="entry name" value="DCC-interacting protein 13-alpha isoform X2"/>
    <property type="match status" value="1"/>
</dbReference>
<dbReference type="SUPFAM" id="SSF103657">
    <property type="entry name" value="BAR/IMD domain-like"/>
    <property type="match status" value="1"/>
</dbReference>
<evidence type="ECO:0000256" key="4">
    <source>
        <dbReference type="ARBA" id="ARBA00004466"/>
    </source>
</evidence>
<evidence type="ECO:0000256" key="11">
    <source>
        <dbReference type="ARBA" id="ARBA00023273"/>
    </source>
</evidence>
<feature type="compositionally biased region" description="Low complexity" evidence="16">
    <location>
        <begin position="397"/>
        <end position="413"/>
    </location>
</feature>